<sequence>MLSVPAVPCKKKSSISRGAEGENITAYDWVVNHIKSNDKKTGTAELRALIDGEANRGRHSLNGKWARPK</sequence>
<gene>
    <name evidence="1" type="ORF">THAOC_27854</name>
</gene>
<evidence type="ECO:0000313" key="2">
    <source>
        <dbReference type="Proteomes" id="UP000266841"/>
    </source>
</evidence>
<organism evidence="1 2">
    <name type="scientific">Thalassiosira oceanica</name>
    <name type="common">Marine diatom</name>
    <dbReference type="NCBI Taxonomy" id="159749"/>
    <lineage>
        <taxon>Eukaryota</taxon>
        <taxon>Sar</taxon>
        <taxon>Stramenopiles</taxon>
        <taxon>Ochrophyta</taxon>
        <taxon>Bacillariophyta</taxon>
        <taxon>Coscinodiscophyceae</taxon>
        <taxon>Thalassiosirophycidae</taxon>
        <taxon>Thalassiosirales</taxon>
        <taxon>Thalassiosiraceae</taxon>
        <taxon>Thalassiosira</taxon>
    </lineage>
</organism>
<dbReference type="Proteomes" id="UP000266841">
    <property type="component" value="Unassembled WGS sequence"/>
</dbReference>
<dbReference type="AlphaFoldDB" id="K0S1R0"/>
<evidence type="ECO:0000313" key="1">
    <source>
        <dbReference type="EMBL" id="EJK52837.1"/>
    </source>
</evidence>
<reference evidence="1 2" key="1">
    <citation type="journal article" date="2012" name="Genome Biol.">
        <title>Genome and low-iron response of an oceanic diatom adapted to chronic iron limitation.</title>
        <authorList>
            <person name="Lommer M."/>
            <person name="Specht M."/>
            <person name="Roy A.S."/>
            <person name="Kraemer L."/>
            <person name="Andreson R."/>
            <person name="Gutowska M.A."/>
            <person name="Wolf J."/>
            <person name="Bergner S.V."/>
            <person name="Schilhabel M.B."/>
            <person name="Klostermeier U.C."/>
            <person name="Beiko R.G."/>
            <person name="Rosenstiel P."/>
            <person name="Hippler M."/>
            <person name="Laroche J."/>
        </authorList>
    </citation>
    <scope>NUCLEOTIDE SEQUENCE [LARGE SCALE GENOMIC DNA]</scope>
    <source>
        <strain evidence="1 2">CCMP1005</strain>
    </source>
</reference>
<keyword evidence="2" id="KW-1185">Reference proteome</keyword>
<feature type="non-terminal residue" evidence="1">
    <location>
        <position position="69"/>
    </location>
</feature>
<proteinExistence type="predicted"/>
<accession>K0S1R0</accession>
<comment type="caution">
    <text evidence="1">The sequence shown here is derived from an EMBL/GenBank/DDBJ whole genome shotgun (WGS) entry which is preliminary data.</text>
</comment>
<protein>
    <submittedName>
        <fullName evidence="1">Uncharacterized protein</fullName>
    </submittedName>
</protein>
<dbReference type="EMBL" id="AGNL01039173">
    <property type="protein sequence ID" value="EJK52837.1"/>
    <property type="molecule type" value="Genomic_DNA"/>
</dbReference>
<name>K0S1R0_THAOC</name>